<protein>
    <recommendedName>
        <fullName evidence="1">NIL domain-containing protein</fullName>
    </recommendedName>
</protein>
<proteinExistence type="predicted"/>
<accession>A0A382BYC0</accession>
<dbReference type="EMBL" id="UINC01031711">
    <property type="protein sequence ID" value="SVB18187.1"/>
    <property type="molecule type" value="Genomic_DNA"/>
</dbReference>
<organism evidence="2">
    <name type="scientific">marine metagenome</name>
    <dbReference type="NCBI Taxonomy" id="408172"/>
    <lineage>
        <taxon>unclassified sequences</taxon>
        <taxon>metagenomes</taxon>
        <taxon>ecological metagenomes</taxon>
    </lineage>
</organism>
<dbReference type="Gene3D" id="3.30.70.260">
    <property type="match status" value="1"/>
</dbReference>
<dbReference type="InterPro" id="IPR018449">
    <property type="entry name" value="NIL_domain"/>
</dbReference>
<feature type="domain" description="NIL" evidence="1">
    <location>
        <begin position="16"/>
        <end position="79"/>
    </location>
</feature>
<dbReference type="InterPro" id="IPR045865">
    <property type="entry name" value="ACT-like_dom_sf"/>
</dbReference>
<dbReference type="AlphaFoldDB" id="A0A382BYC0"/>
<evidence type="ECO:0000313" key="2">
    <source>
        <dbReference type="EMBL" id="SVB18187.1"/>
    </source>
</evidence>
<dbReference type="SUPFAM" id="SSF55021">
    <property type="entry name" value="ACT-like"/>
    <property type="match status" value="1"/>
</dbReference>
<name>A0A382BYC0_9ZZZZ</name>
<sequence>MAAKKKTARKTARLWLMFPPKLITKPVVWELSKKFPVITNVRQASVTDEIGLVCLELDGLAADVKKAITWLGRKGVSVEPVEINVIES</sequence>
<evidence type="ECO:0000259" key="1">
    <source>
        <dbReference type="Pfam" id="PF09383"/>
    </source>
</evidence>
<reference evidence="2" key="1">
    <citation type="submission" date="2018-05" db="EMBL/GenBank/DDBJ databases">
        <authorList>
            <person name="Lanie J.A."/>
            <person name="Ng W.-L."/>
            <person name="Kazmierczak K.M."/>
            <person name="Andrzejewski T.M."/>
            <person name="Davidsen T.M."/>
            <person name="Wayne K.J."/>
            <person name="Tettelin H."/>
            <person name="Glass J.I."/>
            <person name="Rusch D."/>
            <person name="Podicherti R."/>
            <person name="Tsui H.-C.T."/>
            <person name="Winkler M.E."/>
        </authorList>
    </citation>
    <scope>NUCLEOTIDE SEQUENCE</scope>
</reference>
<dbReference type="Pfam" id="PF09383">
    <property type="entry name" value="NIL"/>
    <property type="match status" value="1"/>
</dbReference>
<gene>
    <name evidence="2" type="ORF">METZ01_LOCUS171041</name>
</gene>